<evidence type="ECO:0000313" key="2">
    <source>
        <dbReference type="Proteomes" id="UP000198571"/>
    </source>
</evidence>
<gene>
    <name evidence="1" type="ORF">SAMN05518684_109132</name>
</gene>
<sequence>MGLRTNGCDCAAWDEILEQDAQYNVTTEAGTADAVNNAFYRGTTGNFLIFDPTGKGLGLIYFCCTQITSIQEADGTPVE</sequence>
<protein>
    <submittedName>
        <fullName evidence="1">Uncharacterized protein</fullName>
    </submittedName>
</protein>
<dbReference type="RefSeq" id="WP_093052558.1">
    <property type="nucleotide sequence ID" value="NZ_FOGT01000009.1"/>
</dbReference>
<evidence type="ECO:0000313" key="1">
    <source>
        <dbReference type="EMBL" id="SES16216.1"/>
    </source>
</evidence>
<dbReference type="STRING" id="1601833.SAMN05518684_109132"/>
<organism evidence="1 2">
    <name type="scientific">Salipaludibacillus aurantiacus</name>
    <dbReference type="NCBI Taxonomy" id="1601833"/>
    <lineage>
        <taxon>Bacteria</taxon>
        <taxon>Bacillati</taxon>
        <taxon>Bacillota</taxon>
        <taxon>Bacilli</taxon>
        <taxon>Bacillales</taxon>
        <taxon>Bacillaceae</taxon>
    </lineage>
</organism>
<accession>A0A1H9V395</accession>
<reference evidence="2" key="1">
    <citation type="submission" date="2016-10" db="EMBL/GenBank/DDBJ databases">
        <authorList>
            <person name="Varghese N."/>
            <person name="Submissions S."/>
        </authorList>
    </citation>
    <scope>NUCLEOTIDE SEQUENCE [LARGE SCALE GENOMIC DNA]</scope>
    <source>
        <strain evidence="2">S9</strain>
    </source>
</reference>
<dbReference type="OrthoDB" id="2989679at2"/>
<proteinExistence type="predicted"/>
<keyword evidence="2" id="KW-1185">Reference proteome</keyword>
<dbReference type="EMBL" id="FOGT01000009">
    <property type="protein sequence ID" value="SES16216.1"/>
    <property type="molecule type" value="Genomic_DNA"/>
</dbReference>
<dbReference type="AlphaFoldDB" id="A0A1H9V395"/>
<dbReference type="Proteomes" id="UP000198571">
    <property type="component" value="Unassembled WGS sequence"/>
</dbReference>
<name>A0A1H9V395_9BACI</name>